<evidence type="ECO:0000256" key="4">
    <source>
        <dbReference type="ARBA" id="ARBA00048819"/>
    </source>
</evidence>
<dbReference type="InterPro" id="IPR006336">
    <property type="entry name" value="GCS2"/>
</dbReference>
<dbReference type="EC" id="6.3.2.2" evidence="5"/>
<dbReference type="Proteomes" id="UP000254134">
    <property type="component" value="Unassembled WGS sequence"/>
</dbReference>
<evidence type="ECO:0000313" key="6">
    <source>
        <dbReference type="EMBL" id="RDI74000.1"/>
    </source>
</evidence>
<keyword evidence="3 5" id="KW-0067">ATP-binding</keyword>
<evidence type="ECO:0000256" key="5">
    <source>
        <dbReference type="HAMAP-Rule" id="MF_01609"/>
    </source>
</evidence>
<sequence length="400" mass="43129">MQAELNLEYDERYLRAKFDTVSSFTVGAEEELLLIDPSTSQPAPAVELALSIFEGDPRVATEFRAAQVEIVSPVCVAVADVARELAAVRRSLSVGLAPEALAVAVGAHPCATDPGPVLPRPRYAAIASAQPWAARHMLTCGLHVHVSVGGADRALAVHNALRSYLPEIVALGANAPFHDGTDTGLATARPLLNRSLTRCGVPPAFATWRELAEFVAWARRSSTVPDMSYLWWDLRLHPVTATLEMRAADVQTRVADAAAIVALVQCLVYDLAGRYDAGEHLRVHDRDRISEAMFVATRDGLSGFLPDLTHGDLAPASERVIALADRLRPAAWALGCIEELEDVQRLVLDGGGAARQREIETYEGIDGLVRQLARETQAAWPDSSKTELVGIDAGPFTIAR</sequence>
<keyword evidence="7" id="KW-1185">Reference proteome</keyword>
<evidence type="ECO:0000256" key="1">
    <source>
        <dbReference type="ARBA" id="ARBA00022598"/>
    </source>
</evidence>
<comment type="catalytic activity">
    <reaction evidence="4 5">
        <text>L-cysteine + L-glutamate + ATP = gamma-L-glutamyl-L-cysteine + ADP + phosphate + H(+)</text>
        <dbReference type="Rhea" id="RHEA:13285"/>
        <dbReference type="ChEBI" id="CHEBI:15378"/>
        <dbReference type="ChEBI" id="CHEBI:29985"/>
        <dbReference type="ChEBI" id="CHEBI:30616"/>
        <dbReference type="ChEBI" id="CHEBI:35235"/>
        <dbReference type="ChEBI" id="CHEBI:43474"/>
        <dbReference type="ChEBI" id="CHEBI:58173"/>
        <dbReference type="ChEBI" id="CHEBI:456216"/>
        <dbReference type="EC" id="6.3.2.2"/>
    </reaction>
</comment>
<proteinExistence type="inferred from homology"/>
<comment type="similarity">
    <text evidence="5">Belongs to the glutamate--cysteine ligase type 2 family. YbdK subfamily.</text>
</comment>
<dbReference type="InterPro" id="IPR050141">
    <property type="entry name" value="GCL_type2/YbdK_subfam"/>
</dbReference>
<dbReference type="PANTHER" id="PTHR36510">
    <property type="entry name" value="GLUTAMATE--CYSTEINE LIGASE 2-RELATED"/>
    <property type="match status" value="1"/>
</dbReference>
<protein>
    <recommendedName>
        <fullName evidence="5">Putative glutamate--cysteine ligase 2</fullName>
        <ecNumber evidence="5">6.3.2.2</ecNumber>
    </recommendedName>
    <alternativeName>
        <fullName evidence="5">Gamma-glutamylcysteine synthetase 2</fullName>
        <shortName evidence="5">GCS 2</shortName>
        <shortName evidence="5">Gamma-GCS 2</shortName>
    </alternativeName>
</protein>
<evidence type="ECO:0000313" key="7">
    <source>
        <dbReference type="Proteomes" id="UP000254134"/>
    </source>
</evidence>
<dbReference type="SUPFAM" id="SSF55931">
    <property type="entry name" value="Glutamine synthetase/guanido kinase"/>
    <property type="match status" value="1"/>
</dbReference>
<accession>A0A7M2YW92</accession>
<evidence type="ECO:0000256" key="3">
    <source>
        <dbReference type="ARBA" id="ARBA00022840"/>
    </source>
</evidence>
<comment type="function">
    <text evidence="5">ATP-dependent carboxylate-amine ligase which exhibits weak glutamate--cysteine ligase activity.</text>
</comment>
<dbReference type="Gene3D" id="3.30.590.20">
    <property type="match status" value="1"/>
</dbReference>
<dbReference type="AlphaFoldDB" id="A0A7M2YW92"/>
<keyword evidence="2 5" id="KW-0547">Nucleotide-binding</keyword>
<evidence type="ECO:0000256" key="2">
    <source>
        <dbReference type="ARBA" id="ARBA00022741"/>
    </source>
</evidence>
<gene>
    <name evidence="6" type="ORF">Gocc_2097</name>
</gene>
<dbReference type="PANTHER" id="PTHR36510:SF1">
    <property type="entry name" value="GLUTAMATE--CYSTEINE LIGASE 2-RELATED"/>
    <property type="match status" value="1"/>
</dbReference>
<reference evidence="6 7" key="1">
    <citation type="submission" date="2018-07" db="EMBL/GenBank/DDBJ databases">
        <title>High-quality-draft genome sequence of Gaiella occulta.</title>
        <authorList>
            <person name="Severino R."/>
            <person name="Froufe H.J.C."/>
            <person name="Rainey F.A."/>
            <person name="Barroso C."/>
            <person name="Albuquerque L."/>
            <person name="Lobo-Da-Cunha A."/>
            <person name="Da Costa M.S."/>
            <person name="Egas C."/>
        </authorList>
    </citation>
    <scope>NUCLEOTIDE SEQUENCE [LARGE SCALE GENOMIC DNA]</scope>
    <source>
        <strain evidence="6 7">F2-233</strain>
    </source>
</reference>
<dbReference type="HAMAP" id="MF_01609">
    <property type="entry name" value="Glu_cys_ligase_2"/>
    <property type="match status" value="1"/>
</dbReference>
<dbReference type="GO" id="GO:0042398">
    <property type="term" value="P:modified amino acid biosynthetic process"/>
    <property type="evidence" value="ECO:0007669"/>
    <property type="project" value="InterPro"/>
</dbReference>
<dbReference type="GO" id="GO:0005524">
    <property type="term" value="F:ATP binding"/>
    <property type="evidence" value="ECO:0007669"/>
    <property type="project" value="UniProtKB-KW"/>
</dbReference>
<dbReference type="Pfam" id="PF04107">
    <property type="entry name" value="GCS2"/>
    <property type="match status" value="1"/>
</dbReference>
<organism evidence="6 7">
    <name type="scientific">Gaiella occulta</name>
    <dbReference type="NCBI Taxonomy" id="1002870"/>
    <lineage>
        <taxon>Bacteria</taxon>
        <taxon>Bacillati</taxon>
        <taxon>Actinomycetota</taxon>
        <taxon>Thermoleophilia</taxon>
        <taxon>Gaiellales</taxon>
        <taxon>Gaiellaceae</taxon>
        <taxon>Gaiella</taxon>
    </lineage>
</organism>
<name>A0A7M2YW92_9ACTN</name>
<dbReference type="RefSeq" id="WP_181813573.1">
    <property type="nucleotide sequence ID" value="NZ_QQZY01000005.1"/>
</dbReference>
<keyword evidence="1 5" id="KW-0436">Ligase</keyword>
<comment type="caution">
    <text evidence="6">The sequence shown here is derived from an EMBL/GenBank/DDBJ whole genome shotgun (WGS) entry which is preliminary data.</text>
</comment>
<dbReference type="GO" id="GO:0004357">
    <property type="term" value="F:glutamate-cysteine ligase activity"/>
    <property type="evidence" value="ECO:0007669"/>
    <property type="project" value="UniProtKB-EC"/>
</dbReference>
<dbReference type="NCBIfam" id="TIGR02050">
    <property type="entry name" value="gshA_cyan_rel"/>
    <property type="match status" value="1"/>
</dbReference>
<dbReference type="EMBL" id="QQZY01000005">
    <property type="protein sequence ID" value="RDI74000.1"/>
    <property type="molecule type" value="Genomic_DNA"/>
</dbReference>
<reference evidence="7" key="2">
    <citation type="journal article" date="2019" name="MicrobiologyOpen">
        <title>High-quality draft genome sequence of Gaiella occulta isolated from a 150 meter deep mineral water borehole and comparison with the genome sequences of other deep-branching lineages of the phylum Actinobacteria.</title>
        <authorList>
            <person name="Severino R."/>
            <person name="Froufe H.J.C."/>
            <person name="Barroso C."/>
            <person name="Albuquerque L."/>
            <person name="Lobo-da-Cunha A."/>
            <person name="da Costa M.S."/>
            <person name="Egas C."/>
        </authorList>
    </citation>
    <scope>NUCLEOTIDE SEQUENCE [LARGE SCALE GENOMIC DNA]</scope>
    <source>
        <strain evidence="7">F2-233</strain>
    </source>
</reference>
<dbReference type="InterPro" id="IPR014746">
    <property type="entry name" value="Gln_synth/guanido_kin_cat_dom"/>
</dbReference>
<dbReference type="InterPro" id="IPR011793">
    <property type="entry name" value="YbdK"/>
</dbReference>